<evidence type="ECO:0000313" key="2">
    <source>
        <dbReference type="Proteomes" id="UP000828390"/>
    </source>
</evidence>
<accession>A0A9D4IBR9</accession>
<name>A0A9D4IBR9_DREPO</name>
<dbReference type="Proteomes" id="UP000828390">
    <property type="component" value="Unassembled WGS sequence"/>
</dbReference>
<dbReference type="AlphaFoldDB" id="A0A9D4IBR9"/>
<keyword evidence="2" id="KW-1185">Reference proteome</keyword>
<protein>
    <submittedName>
        <fullName evidence="1">Uncharacterized protein</fullName>
    </submittedName>
</protein>
<comment type="caution">
    <text evidence="1">The sequence shown here is derived from an EMBL/GenBank/DDBJ whole genome shotgun (WGS) entry which is preliminary data.</text>
</comment>
<reference evidence="1" key="1">
    <citation type="journal article" date="2019" name="bioRxiv">
        <title>The Genome of the Zebra Mussel, Dreissena polymorpha: A Resource for Invasive Species Research.</title>
        <authorList>
            <person name="McCartney M.A."/>
            <person name="Auch B."/>
            <person name="Kono T."/>
            <person name="Mallez S."/>
            <person name="Zhang Y."/>
            <person name="Obille A."/>
            <person name="Becker A."/>
            <person name="Abrahante J.E."/>
            <person name="Garbe J."/>
            <person name="Badalamenti J.P."/>
            <person name="Herman A."/>
            <person name="Mangelson H."/>
            <person name="Liachko I."/>
            <person name="Sullivan S."/>
            <person name="Sone E.D."/>
            <person name="Koren S."/>
            <person name="Silverstein K.A.T."/>
            <person name="Beckman K.B."/>
            <person name="Gohl D.M."/>
        </authorList>
    </citation>
    <scope>NUCLEOTIDE SEQUENCE</scope>
    <source>
        <strain evidence="1">Duluth1</strain>
        <tissue evidence="1">Whole animal</tissue>
    </source>
</reference>
<sequence length="110" mass="12984">MGSDVRAHSPTTFLHFTSDDEWRSANAEDDILCDPSACWWLEDSRSWCWTLSQETKAQIMLLHQHCVSLLQHSDLLDSMILSKLSVQPQYHLQHCKTRSRTTHWSMERRR</sequence>
<proteinExistence type="predicted"/>
<dbReference type="EMBL" id="JAIWYP010000010">
    <property type="protein sequence ID" value="KAH3755529.1"/>
    <property type="molecule type" value="Genomic_DNA"/>
</dbReference>
<evidence type="ECO:0000313" key="1">
    <source>
        <dbReference type="EMBL" id="KAH3755529.1"/>
    </source>
</evidence>
<organism evidence="1 2">
    <name type="scientific">Dreissena polymorpha</name>
    <name type="common">Zebra mussel</name>
    <name type="synonym">Mytilus polymorpha</name>
    <dbReference type="NCBI Taxonomy" id="45954"/>
    <lineage>
        <taxon>Eukaryota</taxon>
        <taxon>Metazoa</taxon>
        <taxon>Spiralia</taxon>
        <taxon>Lophotrochozoa</taxon>
        <taxon>Mollusca</taxon>
        <taxon>Bivalvia</taxon>
        <taxon>Autobranchia</taxon>
        <taxon>Heteroconchia</taxon>
        <taxon>Euheterodonta</taxon>
        <taxon>Imparidentia</taxon>
        <taxon>Neoheterodontei</taxon>
        <taxon>Myida</taxon>
        <taxon>Dreissenoidea</taxon>
        <taxon>Dreissenidae</taxon>
        <taxon>Dreissena</taxon>
    </lineage>
</organism>
<reference evidence="1" key="2">
    <citation type="submission" date="2020-11" db="EMBL/GenBank/DDBJ databases">
        <authorList>
            <person name="McCartney M.A."/>
            <person name="Auch B."/>
            <person name="Kono T."/>
            <person name="Mallez S."/>
            <person name="Becker A."/>
            <person name="Gohl D.M."/>
            <person name="Silverstein K.A.T."/>
            <person name="Koren S."/>
            <person name="Bechman K.B."/>
            <person name="Herman A."/>
            <person name="Abrahante J.E."/>
            <person name="Garbe J."/>
        </authorList>
    </citation>
    <scope>NUCLEOTIDE SEQUENCE</scope>
    <source>
        <strain evidence="1">Duluth1</strain>
        <tissue evidence="1">Whole animal</tissue>
    </source>
</reference>
<gene>
    <name evidence="1" type="ORF">DPMN_190225</name>
</gene>